<dbReference type="SUPFAM" id="SSF88723">
    <property type="entry name" value="PIN domain-like"/>
    <property type="match status" value="1"/>
</dbReference>
<organism evidence="10 11">
    <name type="scientific">bacterium (Candidatus Gribaldobacteria) CG02_land_8_20_14_3_00_41_15</name>
    <dbReference type="NCBI Taxonomy" id="2014270"/>
    <lineage>
        <taxon>Bacteria</taxon>
        <taxon>Candidatus Gribaldobacteria</taxon>
    </lineage>
</organism>
<evidence type="ECO:0000256" key="2">
    <source>
        <dbReference type="ARBA" id="ARBA00022649"/>
    </source>
</evidence>
<proteinExistence type="inferred from homology"/>
<keyword evidence="5 8" id="KW-0378">Hydrolase</keyword>
<dbReference type="InterPro" id="IPR050556">
    <property type="entry name" value="Type_II_TA_system_RNase"/>
</dbReference>
<dbReference type="HAMAP" id="MF_00265">
    <property type="entry name" value="VapC_Nob1"/>
    <property type="match status" value="1"/>
</dbReference>
<feature type="binding site" evidence="8">
    <location>
        <position position="5"/>
    </location>
    <ligand>
        <name>Mg(2+)</name>
        <dbReference type="ChEBI" id="CHEBI:18420"/>
    </ligand>
</feature>
<evidence type="ECO:0000256" key="7">
    <source>
        <dbReference type="ARBA" id="ARBA00038093"/>
    </source>
</evidence>
<dbReference type="InterPro" id="IPR022907">
    <property type="entry name" value="VapC_family"/>
</dbReference>
<keyword evidence="6 8" id="KW-0460">Magnesium</keyword>
<evidence type="ECO:0000259" key="9">
    <source>
        <dbReference type="Pfam" id="PF01850"/>
    </source>
</evidence>
<dbReference type="Pfam" id="PF01850">
    <property type="entry name" value="PIN"/>
    <property type="match status" value="1"/>
</dbReference>
<dbReference type="AlphaFoldDB" id="A0A2M7DE98"/>
<reference evidence="11" key="1">
    <citation type="submission" date="2017-09" db="EMBL/GenBank/DDBJ databases">
        <title>Depth-based differentiation of microbial function through sediment-hosted aquifers and enrichment of novel symbionts in the deep terrestrial subsurface.</title>
        <authorList>
            <person name="Probst A.J."/>
            <person name="Ladd B."/>
            <person name="Jarett J.K."/>
            <person name="Geller-Mcgrath D.E."/>
            <person name="Sieber C.M.K."/>
            <person name="Emerson J.B."/>
            <person name="Anantharaman K."/>
            <person name="Thomas B.C."/>
            <person name="Malmstrom R."/>
            <person name="Stieglmeier M."/>
            <person name="Klingl A."/>
            <person name="Woyke T."/>
            <person name="Ryan C.M."/>
            <person name="Banfield J.F."/>
        </authorList>
    </citation>
    <scope>NUCLEOTIDE SEQUENCE [LARGE SCALE GENOMIC DNA]</scope>
</reference>
<dbReference type="EMBL" id="PETV01000043">
    <property type="protein sequence ID" value="PIV47161.1"/>
    <property type="molecule type" value="Genomic_DNA"/>
</dbReference>
<gene>
    <name evidence="8" type="primary">vapC</name>
    <name evidence="10" type="ORF">COS21_01410</name>
</gene>
<dbReference type="Gene3D" id="3.40.50.1010">
    <property type="entry name" value="5'-nuclease"/>
    <property type="match status" value="1"/>
</dbReference>
<comment type="function">
    <text evidence="8">Toxic component of a toxin-antitoxin (TA) system. An RNase.</text>
</comment>
<evidence type="ECO:0000256" key="5">
    <source>
        <dbReference type="ARBA" id="ARBA00022801"/>
    </source>
</evidence>
<keyword evidence="2 8" id="KW-1277">Toxin-antitoxin system</keyword>
<evidence type="ECO:0000256" key="1">
    <source>
        <dbReference type="ARBA" id="ARBA00001946"/>
    </source>
</evidence>
<keyword evidence="4 8" id="KW-0479">Metal-binding</keyword>
<evidence type="ECO:0000256" key="4">
    <source>
        <dbReference type="ARBA" id="ARBA00022723"/>
    </source>
</evidence>
<dbReference type="PANTHER" id="PTHR33653:SF1">
    <property type="entry name" value="RIBONUCLEASE VAPC2"/>
    <property type="match status" value="1"/>
</dbReference>
<keyword evidence="8" id="KW-0800">Toxin</keyword>
<evidence type="ECO:0000256" key="8">
    <source>
        <dbReference type="HAMAP-Rule" id="MF_00265"/>
    </source>
</evidence>
<dbReference type="GO" id="GO:0004540">
    <property type="term" value="F:RNA nuclease activity"/>
    <property type="evidence" value="ECO:0007669"/>
    <property type="project" value="InterPro"/>
</dbReference>
<accession>A0A2M7DE98</accession>
<evidence type="ECO:0000313" key="10">
    <source>
        <dbReference type="EMBL" id="PIV47161.1"/>
    </source>
</evidence>
<keyword evidence="3 8" id="KW-0540">Nuclease</keyword>
<feature type="binding site" evidence="8">
    <location>
        <position position="95"/>
    </location>
    <ligand>
        <name>Mg(2+)</name>
        <dbReference type="ChEBI" id="CHEBI:18420"/>
    </ligand>
</feature>
<protein>
    <recommendedName>
        <fullName evidence="8">Ribonuclease VapC</fullName>
        <shortName evidence="8">RNase VapC</shortName>
        <ecNumber evidence="8">3.1.-.-</ecNumber>
    </recommendedName>
    <alternativeName>
        <fullName evidence="8">Toxin VapC</fullName>
    </alternativeName>
</protein>
<comment type="caution">
    <text evidence="10">The sequence shown here is derived from an EMBL/GenBank/DDBJ whole genome shotgun (WGS) entry which is preliminary data.</text>
</comment>
<dbReference type="Proteomes" id="UP000229030">
    <property type="component" value="Unassembled WGS sequence"/>
</dbReference>
<dbReference type="GO" id="GO:0000287">
    <property type="term" value="F:magnesium ion binding"/>
    <property type="evidence" value="ECO:0007669"/>
    <property type="project" value="UniProtKB-UniRule"/>
</dbReference>
<dbReference type="EC" id="3.1.-.-" evidence="8"/>
<evidence type="ECO:0000256" key="3">
    <source>
        <dbReference type="ARBA" id="ARBA00022722"/>
    </source>
</evidence>
<name>A0A2M7DE98_9BACT</name>
<feature type="domain" description="PIN" evidence="9">
    <location>
        <begin position="2"/>
        <end position="115"/>
    </location>
</feature>
<evidence type="ECO:0000313" key="11">
    <source>
        <dbReference type="Proteomes" id="UP000229030"/>
    </source>
</evidence>
<dbReference type="GO" id="GO:0016787">
    <property type="term" value="F:hydrolase activity"/>
    <property type="evidence" value="ECO:0007669"/>
    <property type="project" value="UniProtKB-KW"/>
</dbReference>
<comment type="cofactor">
    <cofactor evidence="1 8">
        <name>Mg(2+)</name>
        <dbReference type="ChEBI" id="CHEBI:18420"/>
    </cofactor>
</comment>
<evidence type="ECO:0000256" key="6">
    <source>
        <dbReference type="ARBA" id="ARBA00022842"/>
    </source>
</evidence>
<dbReference type="InterPro" id="IPR002716">
    <property type="entry name" value="PIN_dom"/>
</dbReference>
<dbReference type="PANTHER" id="PTHR33653">
    <property type="entry name" value="RIBONUCLEASE VAPC2"/>
    <property type="match status" value="1"/>
</dbReference>
<comment type="similarity">
    <text evidence="7 8">Belongs to the PINc/VapC protein family.</text>
</comment>
<sequence>MVVLDTNIIIDHLRFSAKGETALMSIAKKVAKENLAISVITVQELYEGKSAKDKQKEDYLLSTITPLKILPYDYEAAQLAGEIARDLEQSIEFADAAIAATAIVNGAFLRTLNKKHFQGIVGLEFWQNSDER</sequence>
<dbReference type="GO" id="GO:0090729">
    <property type="term" value="F:toxin activity"/>
    <property type="evidence" value="ECO:0007669"/>
    <property type="project" value="UniProtKB-KW"/>
</dbReference>
<dbReference type="InterPro" id="IPR029060">
    <property type="entry name" value="PIN-like_dom_sf"/>
</dbReference>